<dbReference type="Pfam" id="PF03999">
    <property type="entry name" value="MAP65_ASE1"/>
    <property type="match status" value="1"/>
</dbReference>
<evidence type="ECO:0000256" key="2">
    <source>
        <dbReference type="SAM" id="MobiDB-lite"/>
    </source>
</evidence>
<evidence type="ECO:0000313" key="3">
    <source>
        <dbReference type="Ensembl" id="ENSCPGP00000011253.1"/>
    </source>
</evidence>
<dbReference type="Gene3D" id="1.20.58.1520">
    <property type="match status" value="1"/>
</dbReference>
<proteinExistence type="predicted"/>
<dbReference type="Ensembl" id="ENSCPGT00000012337.1">
    <property type="protein sequence ID" value="ENSCPGP00000011253.1"/>
    <property type="gene ID" value="ENSCPGG00000007931.1"/>
</dbReference>
<organism evidence="3 4">
    <name type="scientific">Calidris pygmaea</name>
    <name type="common">Spoon-billed sandpiper</name>
    <dbReference type="NCBI Taxonomy" id="425635"/>
    <lineage>
        <taxon>Eukaryota</taxon>
        <taxon>Metazoa</taxon>
        <taxon>Chordata</taxon>
        <taxon>Craniata</taxon>
        <taxon>Vertebrata</taxon>
        <taxon>Euteleostomi</taxon>
        <taxon>Archelosauria</taxon>
        <taxon>Archosauria</taxon>
        <taxon>Dinosauria</taxon>
        <taxon>Saurischia</taxon>
        <taxon>Theropoda</taxon>
        <taxon>Coelurosauria</taxon>
        <taxon>Aves</taxon>
        <taxon>Neognathae</taxon>
        <taxon>Neoaves</taxon>
        <taxon>Charadriiformes</taxon>
        <taxon>Scolopacidae</taxon>
        <taxon>Calidris</taxon>
    </lineage>
</organism>
<feature type="region of interest" description="Disordered" evidence="2">
    <location>
        <begin position="574"/>
        <end position="593"/>
    </location>
</feature>
<dbReference type="Proteomes" id="UP000694419">
    <property type="component" value="Unplaced"/>
</dbReference>
<sequence>MPAGPGALSEVLVTETVSCLNRAVEKLRSIWEEIGMPEDLQLERTQAVKEHIKGLLDMMISEEENLKEYLLTSITACRKELETLQRELHLDHFEDVYLFLDARAQEVLLKQKRDRKQELKTLQERDRDLCDILCTAPFRIDSDSVPSLEDLDLYRRHLAALSLEKEQRQEQFISTKRQIILLMEELDHTPDTSFEEDVVCKDEEAFCLSEDNIAALQSLLQQLEAQRSLNADMCAELRSRIAVLWERLQVPVEERELSAVHTAGSSAKTRKALQLEVNTLEELMLQNLKSVIPRIRAELADYWDKCFYSQEQREGFSPYYDEDYTETLLELHAAEVRKMKSHYETHKALFEAIWKWEETWRMFLDLERKANDPSRYTNRGGNLLKEEKQRVKLQKVLAKLQEELDNKIQAFEQAQEKPFLVKGQQFMEYVKEQWQLYHLEKEKEKQERRLKKSRQMKEEVMYGSTPQAPLKRWMLSPHVPAKVRKVNGLCQELSPLRGRAWSLAGLQGGLEGTGKGYGCLCCPWGQQTRCGAWCSWGFYLSFPGTVQPPVLPHVTRALCLPLSSTALKSPAPHPTAPFGQLLGEPPASRQRLV</sequence>
<feature type="coiled-coil region" evidence="1">
    <location>
        <begin position="383"/>
        <end position="456"/>
    </location>
</feature>
<accession>A0A8C3JN02</accession>
<reference evidence="3" key="1">
    <citation type="submission" date="2025-08" db="UniProtKB">
        <authorList>
            <consortium name="Ensembl"/>
        </authorList>
    </citation>
    <scope>IDENTIFICATION</scope>
</reference>
<dbReference type="PANTHER" id="PTHR19321">
    <property type="entry name" value="PROTEIN REGULATOR OF CYTOKINESIS 1 PRC1-RELATED"/>
    <property type="match status" value="1"/>
</dbReference>
<dbReference type="GO" id="GO:0008017">
    <property type="term" value="F:microtubule binding"/>
    <property type="evidence" value="ECO:0007669"/>
    <property type="project" value="InterPro"/>
</dbReference>
<reference evidence="3" key="2">
    <citation type="submission" date="2025-09" db="UniProtKB">
        <authorList>
            <consortium name="Ensembl"/>
        </authorList>
    </citation>
    <scope>IDENTIFICATION</scope>
</reference>
<keyword evidence="1" id="KW-0175">Coiled coil</keyword>
<evidence type="ECO:0000313" key="4">
    <source>
        <dbReference type="Proteomes" id="UP000694419"/>
    </source>
</evidence>
<evidence type="ECO:0000256" key="1">
    <source>
        <dbReference type="SAM" id="Coils"/>
    </source>
</evidence>
<name>A0A8C3JN02_9CHAR</name>
<protein>
    <recommendedName>
        <fullName evidence="5">Protein regulator of cytokinesis 1</fullName>
    </recommendedName>
</protein>
<dbReference type="GO" id="GO:1990023">
    <property type="term" value="C:mitotic spindle midzone"/>
    <property type="evidence" value="ECO:0007669"/>
    <property type="project" value="TreeGrafter"/>
</dbReference>
<dbReference type="PANTHER" id="PTHR19321:SF1">
    <property type="entry name" value="PROTEIN REGULATOR OF CYTOKINESIS 1"/>
    <property type="match status" value="1"/>
</dbReference>
<dbReference type="GO" id="GO:0005737">
    <property type="term" value="C:cytoplasm"/>
    <property type="evidence" value="ECO:0007669"/>
    <property type="project" value="TreeGrafter"/>
</dbReference>
<keyword evidence="4" id="KW-1185">Reference proteome</keyword>
<dbReference type="InterPro" id="IPR007145">
    <property type="entry name" value="MAP65_Ase1_PRC1"/>
</dbReference>
<evidence type="ECO:0008006" key="5">
    <source>
        <dbReference type="Google" id="ProtNLM"/>
    </source>
</evidence>
<dbReference type="AlphaFoldDB" id="A0A8C3JN02"/>
<dbReference type="GO" id="GO:0051256">
    <property type="term" value="P:mitotic spindle midzone assembly"/>
    <property type="evidence" value="ECO:0007669"/>
    <property type="project" value="TreeGrafter"/>
</dbReference>